<dbReference type="HOGENOM" id="CLU_101141_3_0_6"/>
<sequence length="124" mass="14600">MWHGHYVKYLEMARCAFLEEINYTYDVMRQNGFAYPIVALDLKYVKPALFRQRIRVELALIEYESCIRFDYIIVDALTGEKLTKGSTTQMAIEIESRETQFETPLSWRNAVQNFEGFRPLVGEC</sequence>
<dbReference type="EMBL" id="CP003875">
    <property type="protein sequence ID" value="AFU20077.1"/>
    <property type="molecule type" value="Genomic_DNA"/>
</dbReference>
<dbReference type="Pfam" id="PF13279">
    <property type="entry name" value="4HBT_2"/>
    <property type="match status" value="1"/>
</dbReference>
<reference evidence="1 2" key="1">
    <citation type="journal article" date="2012" name="J. Bacteriol.">
        <title>Complete Genome Sequence of Actinobacillus suis H91-0380, a Virulent Serotype O2 Strain.</title>
        <authorList>
            <person name="Macinnes J.I."/>
            <person name="Mackinnon J."/>
            <person name="Bujold A.R."/>
            <person name="Ziebell K."/>
            <person name="Kropinski A.M."/>
            <person name="Nash J.H."/>
        </authorList>
    </citation>
    <scope>NUCLEOTIDE SEQUENCE [LARGE SCALE GENOMIC DNA]</scope>
    <source>
        <strain evidence="1 2">H91-0380</strain>
    </source>
</reference>
<gene>
    <name evidence="1" type="ORF">ASU2_09745</name>
</gene>
<organism evidence="1 2">
    <name type="scientific">Actinobacillus suis H91-0380</name>
    <dbReference type="NCBI Taxonomy" id="696748"/>
    <lineage>
        <taxon>Bacteria</taxon>
        <taxon>Pseudomonadati</taxon>
        <taxon>Pseudomonadota</taxon>
        <taxon>Gammaproteobacteria</taxon>
        <taxon>Pasteurellales</taxon>
        <taxon>Pasteurellaceae</taxon>
        <taxon>Actinobacillus</taxon>
    </lineage>
</organism>
<accession>K0FZS0</accession>
<evidence type="ECO:0000313" key="1">
    <source>
        <dbReference type="EMBL" id="AFU20077.1"/>
    </source>
</evidence>
<dbReference type="PATRIC" id="fig|696748.4.peg.1978"/>
<dbReference type="InterPro" id="IPR029069">
    <property type="entry name" value="HotDog_dom_sf"/>
</dbReference>
<evidence type="ECO:0000313" key="2">
    <source>
        <dbReference type="Proteomes" id="UP000006303"/>
    </source>
</evidence>
<dbReference type="SUPFAM" id="SSF54637">
    <property type="entry name" value="Thioesterase/thiol ester dehydrase-isomerase"/>
    <property type="match status" value="1"/>
</dbReference>
<name>K0FZS0_ACTSU</name>
<dbReference type="Proteomes" id="UP000006303">
    <property type="component" value="Chromosome"/>
</dbReference>
<proteinExistence type="predicted"/>
<dbReference type="Gene3D" id="3.10.129.10">
    <property type="entry name" value="Hotdog Thioesterase"/>
    <property type="match status" value="1"/>
</dbReference>
<protein>
    <submittedName>
        <fullName evidence="1">Thioesterase</fullName>
    </submittedName>
</protein>
<dbReference type="eggNOG" id="COG0824">
    <property type="taxonomic scope" value="Bacteria"/>
</dbReference>
<dbReference type="KEGG" id="asi:ASU2_09745"/>
<dbReference type="CDD" id="cd00586">
    <property type="entry name" value="4HBT"/>
    <property type="match status" value="1"/>
</dbReference>
<dbReference type="AlphaFoldDB" id="K0FZS0"/>